<feature type="compositionally biased region" description="Low complexity" evidence="2">
    <location>
        <begin position="64"/>
        <end position="94"/>
    </location>
</feature>
<feature type="region of interest" description="Disordered" evidence="2">
    <location>
        <begin position="504"/>
        <end position="565"/>
    </location>
</feature>
<feature type="chain" id="PRO_5018718318" description="Saposin B-type domain-containing protein" evidence="3">
    <location>
        <begin position="24"/>
        <end position="565"/>
    </location>
</feature>
<organism evidence="4 5">
    <name type="scientific">Elysia chlorotica</name>
    <name type="common">Eastern emerald elysia</name>
    <name type="synonym">Sea slug</name>
    <dbReference type="NCBI Taxonomy" id="188477"/>
    <lineage>
        <taxon>Eukaryota</taxon>
        <taxon>Metazoa</taxon>
        <taxon>Spiralia</taxon>
        <taxon>Lophotrochozoa</taxon>
        <taxon>Mollusca</taxon>
        <taxon>Gastropoda</taxon>
        <taxon>Heterobranchia</taxon>
        <taxon>Euthyneura</taxon>
        <taxon>Panpulmonata</taxon>
        <taxon>Sacoglossa</taxon>
        <taxon>Placobranchoidea</taxon>
        <taxon>Plakobranchidae</taxon>
        <taxon>Elysia</taxon>
    </lineage>
</organism>
<feature type="compositionally biased region" description="Acidic residues" evidence="2">
    <location>
        <begin position="527"/>
        <end position="537"/>
    </location>
</feature>
<dbReference type="EMBL" id="RQTK01000031">
    <property type="protein sequence ID" value="RUS90498.1"/>
    <property type="molecule type" value="Genomic_DNA"/>
</dbReference>
<evidence type="ECO:0000256" key="2">
    <source>
        <dbReference type="SAM" id="MobiDB-lite"/>
    </source>
</evidence>
<keyword evidence="1" id="KW-0175">Coiled coil</keyword>
<gene>
    <name evidence="4" type="ORF">EGW08_001766</name>
</gene>
<sequence>MRLVGALTVAIALIALQLSHSSGQDGIFSPNFSTNVPTLSNAGSQDNSSNYGLDRTSSEFLNLPQQQSQQPQQPQQAPYGNAQQPQYPQQQQPVQVPPQYPSQYTTPQAIQVPQQQQSTQYPQQSETQYPNQQPQYPQQSITSQLSPIAQQLPSADSDNQSTPDNFGKTNIELTDKLPVNKSLEPDSQVEIQNPTTSQTTATTTSTATTTTAPKPEKTGMDQKNGEAESLVDYALGLAGYKGGSQSKVTDKVSPTPTTSSVSDCNLPASLESCGMPEDVQKYFNSNVSVQGVLASIFKPDIVRMLSQQCQPGSWCLPYDIHLDIMDGMDRFYLDGPFCSAAMWSCMDRILANRPTCDDKKLTFLMDSVKTLCDLSEFGLTNKRCYTRSLEALYVTYANTFPPTDKKIDTQARSFCETYAAKMTKTYLCADDSCSYDQMIILERFQPWVDLVENATAVFTYCNMTKMCQYEDEEDYLEELEEELDDDYEDYAYNYYDSYYYGEDEEVDDDEDDEQGQDEEVEGRGDGETEGEYDDEQYGDFFQGDSGVQSTESDTEEQYGDVGMDN</sequence>
<keyword evidence="5" id="KW-1185">Reference proteome</keyword>
<dbReference type="Proteomes" id="UP000271974">
    <property type="component" value="Unassembled WGS sequence"/>
</dbReference>
<dbReference type="OrthoDB" id="6153085at2759"/>
<comment type="caution">
    <text evidence="4">The sequence shown here is derived from an EMBL/GenBank/DDBJ whole genome shotgun (WGS) entry which is preliminary data.</text>
</comment>
<protein>
    <recommendedName>
        <fullName evidence="6">Saposin B-type domain-containing protein</fullName>
    </recommendedName>
</protein>
<evidence type="ECO:0000256" key="3">
    <source>
        <dbReference type="SAM" id="SignalP"/>
    </source>
</evidence>
<name>A0A3S1I1P8_ELYCH</name>
<reference evidence="4 5" key="1">
    <citation type="submission" date="2019-01" db="EMBL/GenBank/DDBJ databases">
        <title>A draft genome assembly of the solar-powered sea slug Elysia chlorotica.</title>
        <authorList>
            <person name="Cai H."/>
            <person name="Li Q."/>
            <person name="Fang X."/>
            <person name="Li J."/>
            <person name="Curtis N.E."/>
            <person name="Altenburger A."/>
            <person name="Shibata T."/>
            <person name="Feng M."/>
            <person name="Maeda T."/>
            <person name="Schwartz J.A."/>
            <person name="Shigenobu S."/>
            <person name="Lundholm N."/>
            <person name="Nishiyama T."/>
            <person name="Yang H."/>
            <person name="Hasebe M."/>
            <person name="Li S."/>
            <person name="Pierce S.K."/>
            <person name="Wang J."/>
        </authorList>
    </citation>
    <scope>NUCLEOTIDE SEQUENCE [LARGE SCALE GENOMIC DNA]</scope>
    <source>
        <strain evidence="4">EC2010</strain>
        <tissue evidence="4">Whole organism of an adult</tissue>
    </source>
</reference>
<feature type="compositionally biased region" description="Polar residues" evidence="2">
    <location>
        <begin position="140"/>
        <end position="170"/>
    </location>
</feature>
<feature type="coiled-coil region" evidence="1">
    <location>
        <begin position="462"/>
        <end position="489"/>
    </location>
</feature>
<feature type="compositionally biased region" description="Low complexity" evidence="2">
    <location>
        <begin position="101"/>
        <end position="139"/>
    </location>
</feature>
<dbReference type="AlphaFoldDB" id="A0A3S1I1P8"/>
<evidence type="ECO:0000313" key="4">
    <source>
        <dbReference type="EMBL" id="RUS90498.1"/>
    </source>
</evidence>
<feature type="signal peptide" evidence="3">
    <location>
        <begin position="1"/>
        <end position="23"/>
    </location>
</feature>
<feature type="compositionally biased region" description="Low complexity" evidence="2">
    <location>
        <begin position="195"/>
        <end position="212"/>
    </location>
</feature>
<keyword evidence="3" id="KW-0732">Signal</keyword>
<feature type="region of interest" description="Disordered" evidence="2">
    <location>
        <begin position="184"/>
        <end position="225"/>
    </location>
</feature>
<feature type="compositionally biased region" description="Acidic residues" evidence="2">
    <location>
        <begin position="504"/>
        <end position="520"/>
    </location>
</feature>
<evidence type="ECO:0000313" key="5">
    <source>
        <dbReference type="Proteomes" id="UP000271974"/>
    </source>
</evidence>
<accession>A0A3S1I1P8</accession>
<evidence type="ECO:0008006" key="6">
    <source>
        <dbReference type="Google" id="ProtNLM"/>
    </source>
</evidence>
<feature type="compositionally biased region" description="Basic and acidic residues" evidence="2">
    <location>
        <begin position="214"/>
        <end position="225"/>
    </location>
</feature>
<feature type="region of interest" description="Disordered" evidence="2">
    <location>
        <begin position="63"/>
        <end position="170"/>
    </location>
</feature>
<evidence type="ECO:0000256" key="1">
    <source>
        <dbReference type="SAM" id="Coils"/>
    </source>
</evidence>
<proteinExistence type="predicted"/>
<feature type="non-terminal residue" evidence="4">
    <location>
        <position position="565"/>
    </location>
</feature>